<comment type="caution">
    <text evidence="1">The sequence shown here is derived from an EMBL/GenBank/DDBJ whole genome shotgun (WGS) entry which is preliminary data.</text>
</comment>
<name>A0A219B3T5_9SPHN</name>
<organism evidence="1 2">
    <name type="scientific">Pacificimonas flava</name>
    <dbReference type="NCBI Taxonomy" id="1234595"/>
    <lineage>
        <taxon>Bacteria</taxon>
        <taxon>Pseudomonadati</taxon>
        <taxon>Pseudomonadota</taxon>
        <taxon>Alphaproteobacteria</taxon>
        <taxon>Sphingomonadales</taxon>
        <taxon>Sphingosinicellaceae</taxon>
        <taxon>Pacificimonas</taxon>
    </lineage>
</organism>
<evidence type="ECO:0008006" key="3">
    <source>
        <dbReference type="Google" id="ProtNLM"/>
    </source>
</evidence>
<dbReference type="InterPro" id="IPR036390">
    <property type="entry name" value="WH_DNA-bd_sf"/>
</dbReference>
<dbReference type="SUPFAM" id="SSF46785">
    <property type="entry name" value="Winged helix' DNA-binding domain"/>
    <property type="match status" value="1"/>
</dbReference>
<gene>
    <name evidence="1" type="ORF">B5C34_02635</name>
</gene>
<keyword evidence="2" id="KW-1185">Reference proteome</keyword>
<sequence length="85" mass="9058">MTTRTTAKSAAKDTGKPKIATVIELLERKNGADIDEIGRATGWQKHTVRAALTGLRKKGHVIERTKVDGASRYSITKVAPGGSGK</sequence>
<evidence type="ECO:0000313" key="1">
    <source>
        <dbReference type="EMBL" id="OWV32458.1"/>
    </source>
</evidence>
<dbReference type="Pfam" id="PF11994">
    <property type="entry name" value="DUF3489"/>
    <property type="match status" value="1"/>
</dbReference>
<evidence type="ECO:0000313" key="2">
    <source>
        <dbReference type="Proteomes" id="UP000198462"/>
    </source>
</evidence>
<protein>
    <recommendedName>
        <fullName evidence="3">DUF3489 domain-containing protein</fullName>
    </recommendedName>
</protein>
<dbReference type="EMBL" id="NFZT01000001">
    <property type="protein sequence ID" value="OWV32458.1"/>
    <property type="molecule type" value="Genomic_DNA"/>
</dbReference>
<proteinExistence type="predicted"/>
<dbReference type="InterPro" id="IPR021880">
    <property type="entry name" value="DUF3489"/>
</dbReference>
<accession>A0A219B3T5</accession>
<dbReference type="RefSeq" id="WP_088711254.1">
    <property type="nucleotide sequence ID" value="NZ_NFZT01000001.1"/>
</dbReference>
<dbReference type="AlphaFoldDB" id="A0A219B3T5"/>
<reference evidence="2" key="1">
    <citation type="submission" date="2017-05" db="EMBL/GenBank/DDBJ databases">
        <authorList>
            <person name="Lin X."/>
        </authorList>
    </citation>
    <scope>NUCLEOTIDE SEQUENCE [LARGE SCALE GENOMIC DNA]</scope>
    <source>
        <strain evidence="2">JLT2012</strain>
    </source>
</reference>
<dbReference type="OrthoDB" id="7206991at2"/>
<dbReference type="Proteomes" id="UP000198462">
    <property type="component" value="Unassembled WGS sequence"/>
</dbReference>